<dbReference type="AlphaFoldDB" id="A0A6N7SBN0"/>
<dbReference type="OrthoDB" id="1650862at2"/>
<dbReference type="Proteomes" id="UP000480929">
    <property type="component" value="Unassembled WGS sequence"/>
</dbReference>
<dbReference type="Proteomes" id="UP000433575">
    <property type="component" value="Unassembled WGS sequence"/>
</dbReference>
<evidence type="ECO:0000313" key="2">
    <source>
        <dbReference type="EMBL" id="MSC34823.1"/>
    </source>
</evidence>
<evidence type="ECO:0000313" key="3">
    <source>
        <dbReference type="Proteomes" id="UP000433575"/>
    </source>
</evidence>
<gene>
    <name evidence="2" type="ORF">GKD88_16990</name>
    <name evidence="1" type="ORF">GKE08_17110</name>
</gene>
<dbReference type="EMBL" id="WKPJ01000042">
    <property type="protein sequence ID" value="MSA91052.1"/>
    <property type="molecule type" value="Genomic_DNA"/>
</dbReference>
<dbReference type="EMBL" id="WKPI01000045">
    <property type="protein sequence ID" value="MSC34823.1"/>
    <property type="molecule type" value="Genomic_DNA"/>
</dbReference>
<proteinExistence type="predicted"/>
<evidence type="ECO:0000313" key="4">
    <source>
        <dbReference type="Proteomes" id="UP000480929"/>
    </source>
</evidence>
<evidence type="ECO:0000313" key="1">
    <source>
        <dbReference type="EMBL" id="MSA91052.1"/>
    </source>
</evidence>
<sequence>MIMNVKITCFPTLVQRRQLCALSHSAAQLREELFAAMIHHPQQIEDAPLPDIYQSLPTAMLQQVWKQAQRMRSGSDKDQDRIRRTLPSCQWKRSEMEIRENQLILNSINQPIYYIAPVAQRHLMNQGAILKMTLKETENQWTAVLCLLIDENKKGFPKSKETRKIQD</sequence>
<protein>
    <submittedName>
        <fullName evidence="1">Uncharacterized protein</fullName>
    </submittedName>
</protein>
<name>A0A6N7SBN0_9FIRM</name>
<accession>A0A6N7SBN0</accession>
<keyword evidence="4" id="KW-1185">Reference proteome</keyword>
<comment type="caution">
    <text evidence="1">The sequence shown here is derived from an EMBL/GenBank/DDBJ whole genome shotgun (WGS) entry which is preliminary data.</text>
</comment>
<organism evidence="1 3">
    <name type="scientific">Holdemania massiliensis</name>
    <dbReference type="NCBI Taxonomy" id="1468449"/>
    <lineage>
        <taxon>Bacteria</taxon>
        <taxon>Bacillati</taxon>
        <taxon>Bacillota</taxon>
        <taxon>Erysipelotrichia</taxon>
        <taxon>Erysipelotrichales</taxon>
        <taxon>Erysipelotrichaceae</taxon>
        <taxon>Holdemania</taxon>
    </lineage>
</organism>
<dbReference type="RefSeq" id="WP_154240426.1">
    <property type="nucleotide sequence ID" value="NZ_CALJPI010000006.1"/>
</dbReference>
<reference evidence="3 4" key="1">
    <citation type="journal article" date="2019" name="Nat. Med.">
        <title>A library of human gut bacterial isolates paired with longitudinal multiomics data enables mechanistic microbiome research.</title>
        <authorList>
            <person name="Poyet M."/>
            <person name="Groussin M."/>
            <person name="Gibbons S.M."/>
            <person name="Avila-Pacheco J."/>
            <person name="Jiang X."/>
            <person name="Kearney S.M."/>
            <person name="Perrotta A.R."/>
            <person name="Berdy B."/>
            <person name="Zhao S."/>
            <person name="Lieberman T.D."/>
            <person name="Swanson P.K."/>
            <person name="Smith M."/>
            <person name="Roesemann S."/>
            <person name="Alexander J.E."/>
            <person name="Rich S.A."/>
            <person name="Livny J."/>
            <person name="Vlamakis H."/>
            <person name="Clish C."/>
            <person name="Bullock K."/>
            <person name="Deik A."/>
            <person name="Scott J."/>
            <person name="Pierce K.A."/>
            <person name="Xavier R.J."/>
            <person name="Alm E.J."/>
        </authorList>
    </citation>
    <scope>NUCLEOTIDE SEQUENCE [LARGE SCALE GENOMIC DNA]</scope>
    <source>
        <strain evidence="1 3">BIOML-A4</strain>
        <strain evidence="2 4">BIOML-A5</strain>
    </source>
</reference>